<evidence type="ECO:0000256" key="1">
    <source>
        <dbReference type="ARBA" id="ARBA00004141"/>
    </source>
</evidence>
<keyword evidence="2 5" id="KW-0812">Transmembrane</keyword>
<feature type="transmembrane region" description="Helical" evidence="5">
    <location>
        <begin position="228"/>
        <end position="250"/>
    </location>
</feature>
<evidence type="ECO:0000313" key="6">
    <source>
        <dbReference type="EMBL" id="OBR66469.1"/>
    </source>
</evidence>
<dbReference type="PANTHER" id="PTHR10361:SF28">
    <property type="entry name" value="P3 PROTEIN-RELATED"/>
    <property type="match status" value="1"/>
</dbReference>
<dbReference type="Proteomes" id="UP000092024">
    <property type="component" value="Unassembled WGS sequence"/>
</dbReference>
<dbReference type="PANTHER" id="PTHR10361">
    <property type="entry name" value="SODIUM-BILE ACID COTRANSPORTER"/>
    <property type="match status" value="1"/>
</dbReference>
<dbReference type="EMBL" id="LYPA01000046">
    <property type="protein sequence ID" value="OBR66469.1"/>
    <property type="molecule type" value="Genomic_DNA"/>
</dbReference>
<dbReference type="Gene3D" id="1.20.1530.20">
    <property type="match status" value="1"/>
</dbReference>
<feature type="transmembrane region" description="Helical" evidence="5">
    <location>
        <begin position="70"/>
        <end position="94"/>
    </location>
</feature>
<comment type="subcellular location">
    <subcellularLocation>
        <location evidence="1">Membrane</location>
        <topology evidence="1">Multi-pass membrane protein</topology>
    </subcellularLocation>
</comment>
<feature type="transmembrane region" description="Helical" evidence="5">
    <location>
        <begin position="40"/>
        <end position="58"/>
    </location>
</feature>
<feature type="transmembrane region" description="Helical" evidence="5">
    <location>
        <begin position="161"/>
        <end position="183"/>
    </location>
</feature>
<dbReference type="GO" id="GO:0016020">
    <property type="term" value="C:membrane"/>
    <property type="evidence" value="ECO:0007669"/>
    <property type="project" value="UniProtKB-SubCell"/>
</dbReference>
<comment type="caution">
    <text evidence="6">The sequence shown here is derived from an EMBL/GenBank/DDBJ whole genome shotgun (WGS) entry which is preliminary data.</text>
</comment>
<dbReference type="AlphaFoldDB" id="A0A1A5YLI5"/>
<feature type="transmembrane region" description="Helical" evidence="5">
    <location>
        <begin position="127"/>
        <end position="149"/>
    </location>
</feature>
<evidence type="ECO:0000256" key="4">
    <source>
        <dbReference type="ARBA" id="ARBA00023136"/>
    </source>
</evidence>
<name>A0A1A5YLI5_9BACL</name>
<evidence type="ECO:0000256" key="5">
    <source>
        <dbReference type="SAM" id="Phobius"/>
    </source>
</evidence>
<feature type="transmembrane region" description="Helical" evidence="5">
    <location>
        <begin position="12"/>
        <end position="34"/>
    </location>
</feature>
<protein>
    <submittedName>
        <fullName evidence="6">Bile acid:sodium symporter</fullName>
    </submittedName>
</protein>
<feature type="transmembrane region" description="Helical" evidence="5">
    <location>
        <begin position="271"/>
        <end position="296"/>
    </location>
</feature>
<dbReference type="Pfam" id="PF01758">
    <property type="entry name" value="SBF"/>
    <property type="match status" value="1"/>
</dbReference>
<dbReference type="InterPro" id="IPR004710">
    <property type="entry name" value="Bilac:Na_transpt"/>
</dbReference>
<dbReference type="OrthoDB" id="1551454at2"/>
<evidence type="ECO:0000256" key="3">
    <source>
        <dbReference type="ARBA" id="ARBA00022989"/>
    </source>
</evidence>
<reference evidence="6 7" key="1">
    <citation type="submission" date="2016-05" db="EMBL/GenBank/DDBJ databases">
        <title>Paenibacillus oryzae. sp. nov., isolated from the rice root.</title>
        <authorList>
            <person name="Zhang J."/>
            <person name="Zhang X."/>
        </authorList>
    </citation>
    <scope>NUCLEOTIDE SEQUENCE [LARGE SCALE GENOMIC DNA]</scope>
    <source>
        <strain evidence="6 7">1DrF-4</strain>
    </source>
</reference>
<dbReference type="InterPro" id="IPR002657">
    <property type="entry name" value="BilAc:Na_symport/Acr3"/>
</dbReference>
<gene>
    <name evidence="6" type="ORF">A7K91_03200</name>
</gene>
<keyword evidence="7" id="KW-1185">Reference proteome</keyword>
<dbReference type="STRING" id="1844972.A7K91_03200"/>
<sequence>MRSFGLAFNRVFEKYMFVIIPCSLVLGFLFHKSLSGFTEAIPYLFAFVTLTMALGCGLSELRDVLKRPGIMVLTFVLAHIASPLAGYVAGIAAFGPDSPYVVGLVLFAVIPLGVSSVLWVGMSGGMVPLMLAMVVLDSLLSPLVVPASVHLFFGTSVEVEALPLMGDLAILIVLPTVIGVLLNQWSKGRIQEKAKPFTAPLSKLCFVAVVALNASAIAPYMDSLKRDMLVLVPIVIALVALCYGLGFLFTAPMRDRGLQTTVSYATGMRNISLGIVLALGYFSPLAAVPVVLSILIQQPVATLHHYILQKLNRKAAGEGR</sequence>
<organism evidence="6 7">
    <name type="scientific">Paenibacillus oryzae</name>
    <dbReference type="NCBI Taxonomy" id="1844972"/>
    <lineage>
        <taxon>Bacteria</taxon>
        <taxon>Bacillati</taxon>
        <taxon>Bacillota</taxon>
        <taxon>Bacilli</taxon>
        <taxon>Bacillales</taxon>
        <taxon>Paenibacillaceae</taxon>
        <taxon>Paenibacillus</taxon>
    </lineage>
</organism>
<dbReference type="InterPro" id="IPR038770">
    <property type="entry name" value="Na+/solute_symporter_sf"/>
</dbReference>
<keyword evidence="3 5" id="KW-1133">Transmembrane helix</keyword>
<accession>A0A1A5YLI5</accession>
<feature type="transmembrane region" description="Helical" evidence="5">
    <location>
        <begin position="100"/>
        <end position="120"/>
    </location>
</feature>
<feature type="transmembrane region" description="Helical" evidence="5">
    <location>
        <begin position="204"/>
        <end position="222"/>
    </location>
</feature>
<dbReference type="RefSeq" id="WP_068681671.1">
    <property type="nucleotide sequence ID" value="NZ_LYPA01000046.1"/>
</dbReference>
<evidence type="ECO:0000256" key="2">
    <source>
        <dbReference type="ARBA" id="ARBA00022692"/>
    </source>
</evidence>
<keyword evidence="4 5" id="KW-0472">Membrane</keyword>
<evidence type="ECO:0000313" key="7">
    <source>
        <dbReference type="Proteomes" id="UP000092024"/>
    </source>
</evidence>
<proteinExistence type="predicted"/>